<protein>
    <submittedName>
        <fullName evidence="1">Uncharacterized protein</fullName>
    </submittedName>
</protein>
<gene>
    <name evidence="1" type="ORF">PG994_012892</name>
</gene>
<dbReference type="Proteomes" id="UP001480595">
    <property type="component" value="Unassembled WGS sequence"/>
</dbReference>
<comment type="caution">
    <text evidence="1">The sequence shown here is derived from an EMBL/GenBank/DDBJ whole genome shotgun (WGS) entry which is preliminary data.</text>
</comment>
<proteinExistence type="predicted"/>
<evidence type="ECO:0000313" key="1">
    <source>
        <dbReference type="EMBL" id="KAK8042409.1"/>
    </source>
</evidence>
<dbReference type="EMBL" id="JAQQWL010000013">
    <property type="protein sequence ID" value="KAK8042409.1"/>
    <property type="molecule type" value="Genomic_DNA"/>
</dbReference>
<keyword evidence="2" id="KW-1185">Reference proteome</keyword>
<name>A0ABR1T9A2_9PEZI</name>
<reference evidence="1 2" key="1">
    <citation type="submission" date="2023-01" db="EMBL/GenBank/DDBJ databases">
        <title>Analysis of 21 Apiospora genomes using comparative genomics revels a genus with tremendous synthesis potential of carbohydrate active enzymes and secondary metabolites.</title>
        <authorList>
            <person name="Sorensen T."/>
        </authorList>
    </citation>
    <scope>NUCLEOTIDE SEQUENCE [LARGE SCALE GENOMIC DNA]</scope>
    <source>
        <strain evidence="1 2">CBS 135458</strain>
    </source>
</reference>
<dbReference type="GeneID" id="92097364"/>
<dbReference type="RefSeq" id="XP_066709262.1">
    <property type="nucleotide sequence ID" value="XM_066864301.1"/>
</dbReference>
<organism evidence="1 2">
    <name type="scientific">Apiospora phragmitis</name>
    <dbReference type="NCBI Taxonomy" id="2905665"/>
    <lineage>
        <taxon>Eukaryota</taxon>
        <taxon>Fungi</taxon>
        <taxon>Dikarya</taxon>
        <taxon>Ascomycota</taxon>
        <taxon>Pezizomycotina</taxon>
        <taxon>Sordariomycetes</taxon>
        <taxon>Xylariomycetidae</taxon>
        <taxon>Amphisphaeriales</taxon>
        <taxon>Apiosporaceae</taxon>
        <taxon>Apiospora</taxon>
    </lineage>
</organism>
<sequence>MLEHRFGYDDQSGDQSVAHLSEKELDDWRRWRRGTNNILRLQALERGNASAWMDFKSSLSQQQLLSWTLLTEWLNGDYHPKALAEAAQQAIYVGRPGPRRDDGMSLHPEFPRDAMIDQCVYHHQLSELYAAEFLNCFPDNESEVYAEYFLNLLETRRRSAFNFAVSQAISHASYSRWFGNPEDGTGLGISPDAQRPLHYPAPLLETREGELGRIAEREIGRQAVIFRGSAACLAWLNYIDDRKAEQCLIEWMSCQFLRLTVDPQFYELASSKQDDLWKESDKRPLHLTNHPFHVKYLGQGHLKGPEQTVALVSSLWTLQEACFCPPLTFMSRDLTPLVDASGKPISMERLSALAASVHQLMHQPESLNSDVQTPAVHRGLQSQYVPQNLDDALPIGASLLYNLMVENFFRQCKKMHWSAAEAIMSATGVLDWWDDPDVDKEAQLVLYMYPLALVKEAAQKFGPGFVLAHKKIGAPRHSLRYFFGGERGSMMPFEKRDQTKARGKRDVDMYPLSAQEDEWHPSFGRWEILQSGSVVIPQDSILGKKTLGRVWTHVPAQVFISWRETPDAKRDATMVGLQEWLAEQPAVCCTYAIMVSKSLGIILQGFSTPGLVRRKLIKTGCFEVRGNASFPDTDDWIESQDVSWAPEREVNWIVL</sequence>
<evidence type="ECO:0000313" key="2">
    <source>
        <dbReference type="Proteomes" id="UP001480595"/>
    </source>
</evidence>
<accession>A0ABR1T9A2</accession>